<evidence type="ECO:0008006" key="4">
    <source>
        <dbReference type="Google" id="ProtNLM"/>
    </source>
</evidence>
<dbReference type="Proteomes" id="UP001319045">
    <property type="component" value="Chromosome"/>
</dbReference>
<keyword evidence="1" id="KW-0732">Signal</keyword>
<dbReference type="RefSeq" id="WP_207155360.1">
    <property type="nucleotide sequence ID" value="NZ_AP024484.1"/>
</dbReference>
<evidence type="ECO:0000256" key="1">
    <source>
        <dbReference type="SAM" id="SignalP"/>
    </source>
</evidence>
<dbReference type="EMBL" id="AP024484">
    <property type="protein sequence ID" value="BCS85201.1"/>
    <property type="molecule type" value="Genomic_DNA"/>
</dbReference>
<feature type="chain" id="PRO_5045350249" description="DUF3244 domain-containing protein" evidence="1">
    <location>
        <begin position="24"/>
        <end position="125"/>
    </location>
</feature>
<evidence type="ECO:0000313" key="3">
    <source>
        <dbReference type="Proteomes" id="UP001319045"/>
    </source>
</evidence>
<sequence length="125" mass="13864">MKKNILLFAMMLLLCSTCISTFANNPDNDIIALTGSPDNPVRKSPHMPYIIESMDNGVCSLTFMRAFDNAEIRIYQNGILIDHNSGSFAEGETYTLDLPGYGEGEYTIGVYYSGNKIFSSSEEIK</sequence>
<proteinExistence type="predicted"/>
<reference evidence="2 3" key="1">
    <citation type="journal article" date="2022" name="Int. J. Syst. Evol. Microbiol.">
        <title>Prevotella herbatica sp. nov., a plant polysaccharide-decomposing anaerobic bacterium isolated from a methanogenic reactor.</title>
        <authorList>
            <person name="Uek A."/>
            <person name="Tonouchi A."/>
            <person name="Kaku N."/>
            <person name="Ueki K."/>
        </authorList>
    </citation>
    <scope>NUCLEOTIDE SEQUENCE [LARGE SCALE GENOMIC DNA]</scope>
    <source>
        <strain evidence="2 3">WR041</strain>
    </source>
</reference>
<name>A0ABM7NXK8_9BACT</name>
<dbReference type="InterPro" id="IPR021638">
    <property type="entry name" value="DUF3244"/>
</dbReference>
<dbReference type="Pfam" id="PF11589">
    <property type="entry name" value="DUF3244"/>
    <property type="match status" value="1"/>
</dbReference>
<keyword evidence="3" id="KW-1185">Reference proteome</keyword>
<feature type="signal peptide" evidence="1">
    <location>
        <begin position="1"/>
        <end position="23"/>
    </location>
</feature>
<organism evidence="2 3">
    <name type="scientific">Prevotella herbatica</name>
    <dbReference type="NCBI Taxonomy" id="2801997"/>
    <lineage>
        <taxon>Bacteria</taxon>
        <taxon>Pseudomonadati</taxon>
        <taxon>Bacteroidota</taxon>
        <taxon>Bacteroidia</taxon>
        <taxon>Bacteroidales</taxon>
        <taxon>Prevotellaceae</taxon>
        <taxon>Prevotella</taxon>
    </lineage>
</organism>
<gene>
    <name evidence="2" type="ORF">prwr041_10940</name>
</gene>
<accession>A0ABM7NXK8</accession>
<protein>
    <recommendedName>
        <fullName evidence="4">DUF3244 domain-containing protein</fullName>
    </recommendedName>
</protein>
<evidence type="ECO:0000313" key="2">
    <source>
        <dbReference type="EMBL" id="BCS85201.1"/>
    </source>
</evidence>